<sequence length="40" mass="4307">MLVNAVKAEFSKFFFIGPIHVKAAATSLCYAFPAASSSFH</sequence>
<organism evidence="1">
    <name type="scientific">uncultured Segetibacter sp</name>
    <dbReference type="NCBI Taxonomy" id="481133"/>
    <lineage>
        <taxon>Bacteria</taxon>
        <taxon>Pseudomonadati</taxon>
        <taxon>Bacteroidota</taxon>
        <taxon>Chitinophagia</taxon>
        <taxon>Chitinophagales</taxon>
        <taxon>Chitinophagaceae</taxon>
        <taxon>Segetibacter</taxon>
        <taxon>environmental samples</taxon>
    </lineage>
</organism>
<dbReference type="EMBL" id="CADCVN010000682">
    <property type="protein sequence ID" value="CAA9497246.1"/>
    <property type="molecule type" value="Genomic_DNA"/>
</dbReference>
<reference evidence="1" key="1">
    <citation type="submission" date="2020-02" db="EMBL/GenBank/DDBJ databases">
        <authorList>
            <person name="Meier V. D."/>
        </authorList>
    </citation>
    <scope>NUCLEOTIDE SEQUENCE</scope>
    <source>
        <strain evidence="1">AVDCRST_MAG96</strain>
    </source>
</reference>
<evidence type="ECO:0000313" key="1">
    <source>
        <dbReference type="EMBL" id="CAA9497246.1"/>
    </source>
</evidence>
<accession>A0A6J4SF34</accession>
<gene>
    <name evidence="1" type="ORF">AVDCRST_MAG96-1788</name>
</gene>
<dbReference type="AlphaFoldDB" id="A0A6J4SF34"/>
<name>A0A6J4SF34_9BACT</name>
<protein>
    <submittedName>
        <fullName evidence="1">Uncharacterized protein</fullName>
    </submittedName>
</protein>
<proteinExistence type="predicted"/>